<keyword evidence="3" id="KW-0333">Golgi apparatus</keyword>
<feature type="binding site" evidence="7">
    <location>
        <position position="444"/>
    </location>
    <ligand>
        <name>ATP</name>
        <dbReference type="ChEBI" id="CHEBI:30616"/>
    </ligand>
</feature>
<reference evidence="11" key="1">
    <citation type="journal article" date="2023" name="Mol. Biol. Evol.">
        <title>Third-Generation Sequencing Reveals the Adaptive Role of the Epigenome in Three Deep-Sea Polychaetes.</title>
        <authorList>
            <person name="Perez M."/>
            <person name="Aroh O."/>
            <person name="Sun Y."/>
            <person name="Lan Y."/>
            <person name="Juniper S.K."/>
            <person name="Young C.R."/>
            <person name="Angers B."/>
            <person name="Qian P.Y."/>
        </authorList>
    </citation>
    <scope>NUCLEOTIDE SEQUENCE</scope>
    <source>
        <strain evidence="11">R07B-5</strain>
    </source>
</reference>
<comment type="subcellular location">
    <subcellularLocation>
        <location evidence="1">Golgi apparatus</location>
    </subcellularLocation>
</comment>
<comment type="similarity">
    <text evidence="2">Belongs to the FAM20 family.</text>
</comment>
<protein>
    <recommendedName>
        <fullName evidence="10">FAM20 C-terminal domain-containing protein</fullName>
    </recommendedName>
</protein>
<evidence type="ECO:0000313" key="11">
    <source>
        <dbReference type="EMBL" id="KAK2159968.1"/>
    </source>
</evidence>
<feature type="active site" evidence="6">
    <location>
        <position position="439"/>
    </location>
</feature>
<dbReference type="GO" id="GO:0005794">
    <property type="term" value="C:Golgi apparatus"/>
    <property type="evidence" value="ECO:0007669"/>
    <property type="project" value="UniProtKB-SubCell"/>
</dbReference>
<feature type="binding site" evidence="7">
    <location>
        <position position="251"/>
    </location>
    <ligand>
        <name>ATP</name>
        <dbReference type="ChEBI" id="CHEBI:30616"/>
    </ligand>
</feature>
<keyword evidence="12" id="KW-1185">Reference proteome</keyword>
<feature type="compositionally biased region" description="Polar residues" evidence="9">
    <location>
        <begin position="131"/>
        <end position="140"/>
    </location>
</feature>
<dbReference type="GO" id="GO:0046872">
    <property type="term" value="F:metal ion binding"/>
    <property type="evidence" value="ECO:0007669"/>
    <property type="project" value="UniProtKB-KW"/>
</dbReference>
<keyword evidence="4" id="KW-1015">Disulfide bond</keyword>
<evidence type="ECO:0000256" key="2">
    <source>
        <dbReference type="ARBA" id="ARBA00006557"/>
    </source>
</evidence>
<feature type="binding site" evidence="7">
    <location>
        <position position="267"/>
    </location>
    <ligand>
        <name>ATP</name>
        <dbReference type="ChEBI" id="CHEBI:30616"/>
    </ligand>
</feature>
<gene>
    <name evidence="11" type="ORF">NP493_1678g00005</name>
</gene>
<feature type="binding site" evidence="8">
    <location>
        <position position="288"/>
    </location>
    <ligand>
        <name>Mn(2+)</name>
        <dbReference type="ChEBI" id="CHEBI:29035"/>
    </ligand>
</feature>
<evidence type="ECO:0000313" key="12">
    <source>
        <dbReference type="Proteomes" id="UP001209878"/>
    </source>
</evidence>
<evidence type="ECO:0000256" key="4">
    <source>
        <dbReference type="ARBA" id="ARBA00023157"/>
    </source>
</evidence>
<evidence type="ECO:0000256" key="3">
    <source>
        <dbReference type="ARBA" id="ARBA00023034"/>
    </source>
</evidence>
<keyword evidence="8" id="KW-0479">Metal-binding</keyword>
<feature type="domain" description="FAM20 C-terminal" evidence="10">
    <location>
        <begin position="334"/>
        <end position="550"/>
    </location>
</feature>
<feature type="binding site" evidence="7">
    <location>
        <position position="459"/>
    </location>
    <ligand>
        <name>ATP</name>
        <dbReference type="ChEBI" id="CHEBI:30616"/>
    </ligand>
</feature>
<dbReference type="AlphaFoldDB" id="A0AAD9N936"/>
<evidence type="ECO:0000256" key="9">
    <source>
        <dbReference type="SAM" id="MobiDB-lite"/>
    </source>
</evidence>
<dbReference type="Pfam" id="PF06702">
    <property type="entry name" value="Fam20C"/>
    <property type="match status" value="1"/>
</dbReference>
<keyword evidence="5" id="KW-0325">Glycoprotein</keyword>
<dbReference type="CDD" id="cd10314">
    <property type="entry name" value="FAM20_C"/>
    <property type="match status" value="1"/>
</dbReference>
<evidence type="ECO:0000256" key="6">
    <source>
        <dbReference type="PIRSR" id="PIRSR624869-1"/>
    </source>
</evidence>
<dbReference type="Proteomes" id="UP001209878">
    <property type="component" value="Unassembled WGS sequence"/>
</dbReference>
<keyword evidence="7" id="KW-0067">ATP-binding</keyword>
<keyword evidence="7" id="KW-0547">Nucleotide-binding</keyword>
<comment type="caution">
    <text evidence="11">The sequence shown here is derived from an EMBL/GenBank/DDBJ whole genome shotgun (WGS) entry which is preliminary data.</text>
</comment>
<evidence type="ECO:0000256" key="8">
    <source>
        <dbReference type="PIRSR" id="PIRSR624869-3"/>
    </source>
</evidence>
<dbReference type="PANTHER" id="PTHR12450">
    <property type="entry name" value="DENTIN MATRIX PROTEIN 4 PROTEIN FAM20"/>
    <property type="match status" value="1"/>
</dbReference>
<dbReference type="EMBL" id="JAODUO010001678">
    <property type="protein sequence ID" value="KAK2159968.1"/>
    <property type="molecule type" value="Genomic_DNA"/>
</dbReference>
<name>A0AAD9N936_RIDPI</name>
<comment type="cofactor">
    <cofactor evidence="8">
        <name>Mn(2+)</name>
        <dbReference type="ChEBI" id="CHEBI:29035"/>
    </cofactor>
</comment>
<accession>A0AAD9N936</accession>
<evidence type="ECO:0000256" key="5">
    <source>
        <dbReference type="ARBA" id="ARBA00023180"/>
    </source>
</evidence>
<feature type="region of interest" description="Disordered" evidence="9">
    <location>
        <begin position="125"/>
        <end position="161"/>
    </location>
</feature>
<dbReference type="InterPro" id="IPR009581">
    <property type="entry name" value="FAM20_C"/>
</dbReference>
<feature type="binding site" evidence="8">
    <location>
        <position position="459"/>
    </location>
    <ligand>
        <name>Mn(2+)</name>
        <dbReference type="ChEBI" id="CHEBI:29035"/>
    </ligand>
</feature>
<dbReference type="PANTHER" id="PTHR12450:SF22">
    <property type="entry name" value="EXTRACELLULAR SERINE_THREONINE PROTEIN CG31145"/>
    <property type="match status" value="1"/>
</dbReference>
<organism evidence="11 12">
    <name type="scientific">Ridgeia piscesae</name>
    <name type="common">Tubeworm</name>
    <dbReference type="NCBI Taxonomy" id="27915"/>
    <lineage>
        <taxon>Eukaryota</taxon>
        <taxon>Metazoa</taxon>
        <taxon>Spiralia</taxon>
        <taxon>Lophotrochozoa</taxon>
        <taxon>Annelida</taxon>
        <taxon>Polychaeta</taxon>
        <taxon>Sedentaria</taxon>
        <taxon>Canalipalpata</taxon>
        <taxon>Sabellida</taxon>
        <taxon>Siboglinidae</taxon>
        <taxon>Ridgeia</taxon>
    </lineage>
</organism>
<dbReference type="GO" id="GO:0016773">
    <property type="term" value="F:phosphotransferase activity, alcohol group as acceptor"/>
    <property type="evidence" value="ECO:0007669"/>
    <property type="project" value="TreeGrafter"/>
</dbReference>
<evidence type="ECO:0000256" key="7">
    <source>
        <dbReference type="PIRSR" id="PIRSR624869-2"/>
    </source>
</evidence>
<feature type="binding site" evidence="7">
    <location>
        <begin position="370"/>
        <end position="373"/>
    </location>
    <ligand>
        <name>ATP</name>
        <dbReference type="ChEBI" id="CHEBI:30616"/>
    </ligand>
</feature>
<dbReference type="GO" id="GO:0005524">
    <property type="term" value="F:ATP binding"/>
    <property type="evidence" value="ECO:0007669"/>
    <property type="project" value="UniProtKB-KW"/>
</dbReference>
<sequence length="556" mass="63476">MALKLKQRVLLSALGATVALVFLIQMNHFGALVSLSQLERRLPTNTIHSTNLLRRDIGDLQDSQVHLPVMRRDLDLSGYASLEADARNLTDSRLLELVLNDRNLQKKGAIDGIIRIAHLLESYKSKRRRNSTSSDNSATVGRNGAERRRGPVSAEGDPSIGFLDPAVTERLSTIVHRMAAAHRKSKKRRGLQLSLYTKAANASRLPAWKTFHNHISQYSLYDPKDPAIDELLQDLVSQPIVKVYQHEGGTQLKLVFYLANNARVMWKPHRFPRDRETLPNHFYFNDYERFNAEIAAYQLDRVLGLHRVPPTTGRLINMTQDILRLADRKLAKTFFISPAGNVCFHGTCDYYCDTNHAVCGSPDLLEGSVSAFLPSTNVVERTTWRHPWRRSYSKHRGAVWEKYDAYCDMVRTKPPYNTGRLLLDLMDMAVFDFFTGNMDRHHYETFEDFDNDTYPMILDNGRGFGKPLHDELSNMAPIYQCCLIRYSTLRRLLAIQQSQTPLSERMRQALARDKLAPILTDGHLAALDRRLNIVLQTLYNCILQHKASDVIVDDGF</sequence>
<keyword evidence="8" id="KW-0464">Manganese</keyword>
<evidence type="ECO:0000259" key="10">
    <source>
        <dbReference type="Pfam" id="PF06702"/>
    </source>
</evidence>
<feature type="binding site" evidence="7">
    <location>
        <position position="288"/>
    </location>
    <ligand>
        <name>ATP</name>
        <dbReference type="ChEBI" id="CHEBI:30616"/>
    </ligand>
</feature>
<proteinExistence type="inferred from homology"/>
<dbReference type="InterPro" id="IPR024869">
    <property type="entry name" value="FAM20"/>
</dbReference>
<evidence type="ECO:0000256" key="1">
    <source>
        <dbReference type="ARBA" id="ARBA00004555"/>
    </source>
</evidence>